<keyword evidence="20" id="KW-1185">Reference proteome</keyword>
<feature type="compositionally biased region" description="Polar residues" evidence="14">
    <location>
        <begin position="556"/>
        <end position="575"/>
    </location>
</feature>
<evidence type="ECO:0000256" key="2">
    <source>
        <dbReference type="ARBA" id="ARBA00008017"/>
    </source>
</evidence>
<dbReference type="InterPro" id="IPR056876">
    <property type="entry name" value="Msl2-3_C"/>
</dbReference>
<dbReference type="InterPro" id="IPR010920">
    <property type="entry name" value="LSM_dom_sf"/>
</dbReference>
<evidence type="ECO:0000256" key="14">
    <source>
        <dbReference type="SAM" id="MobiDB-lite"/>
    </source>
</evidence>
<keyword evidence="12" id="KW-0407">Ion channel</keyword>
<evidence type="ECO:0000256" key="10">
    <source>
        <dbReference type="ARBA" id="ARBA00023065"/>
    </source>
</evidence>
<dbReference type="EMBL" id="CM004398">
    <property type="protein sequence ID" value="OAY35740.1"/>
    <property type="molecule type" value="Genomic_DNA"/>
</dbReference>
<feature type="compositionally biased region" description="Polar residues" evidence="14">
    <location>
        <begin position="584"/>
        <end position="594"/>
    </location>
</feature>
<feature type="transmembrane region" description="Helical" evidence="15">
    <location>
        <begin position="111"/>
        <end position="133"/>
    </location>
</feature>
<dbReference type="EMBL" id="CM004398">
    <property type="protein sequence ID" value="OAY35739.1"/>
    <property type="molecule type" value="Genomic_DNA"/>
</dbReference>
<dbReference type="GO" id="GO:0010020">
    <property type="term" value="P:chloroplast fission"/>
    <property type="evidence" value="ECO:0007669"/>
    <property type="project" value="UniProtKB-ARBA"/>
</dbReference>
<feature type="compositionally biased region" description="Polar residues" evidence="14">
    <location>
        <begin position="611"/>
        <end position="642"/>
    </location>
</feature>
<feature type="compositionally biased region" description="Polar residues" evidence="14">
    <location>
        <begin position="666"/>
        <end position="675"/>
    </location>
</feature>
<feature type="compositionally biased region" description="Low complexity" evidence="14">
    <location>
        <begin position="715"/>
        <end position="725"/>
    </location>
</feature>
<dbReference type="GO" id="GO:0071470">
    <property type="term" value="P:cellular response to osmotic stress"/>
    <property type="evidence" value="ECO:0000318"/>
    <property type="project" value="GO_Central"/>
</dbReference>
<dbReference type="GO" id="GO:0005216">
    <property type="term" value="F:monoatomic ion channel activity"/>
    <property type="evidence" value="ECO:0000318"/>
    <property type="project" value="GO_Central"/>
</dbReference>
<dbReference type="STRING" id="3983.A0A251JPK8"/>
<dbReference type="Proteomes" id="UP000091857">
    <property type="component" value="Chromosome 12"/>
</dbReference>
<feature type="domain" description="Mechanosensitive ion channel protein 2/3 C-terminal" evidence="17">
    <location>
        <begin position="359"/>
        <end position="445"/>
    </location>
</feature>
<evidence type="ECO:0000256" key="9">
    <source>
        <dbReference type="ARBA" id="ARBA00022989"/>
    </source>
</evidence>
<dbReference type="AlphaFoldDB" id="A0A251JPK8"/>
<evidence type="ECO:0000256" key="15">
    <source>
        <dbReference type="SAM" id="Phobius"/>
    </source>
</evidence>
<dbReference type="FunFam" id="1.10.287.1260:FF:000008">
    <property type="entry name" value="Mechanosensitive ion channel protein 3, chloroplastic"/>
    <property type="match status" value="1"/>
</dbReference>
<keyword evidence="5" id="KW-0597">Phosphoprotein</keyword>
<evidence type="ECO:0000256" key="11">
    <source>
        <dbReference type="ARBA" id="ARBA00023136"/>
    </source>
</evidence>
<dbReference type="Gramene" id="Manes.12G126300.6.v8.1">
    <property type="protein sequence ID" value="Manes.12G126300.6.v8.1.CDS"/>
    <property type="gene ID" value="Manes.12G126300.v8.1"/>
</dbReference>
<evidence type="ECO:0000259" key="16">
    <source>
        <dbReference type="Pfam" id="PF00924"/>
    </source>
</evidence>
<dbReference type="GO" id="GO:0031969">
    <property type="term" value="C:chloroplast membrane"/>
    <property type="evidence" value="ECO:0007669"/>
    <property type="project" value="UniProtKB-SubCell"/>
</dbReference>
<dbReference type="Gene3D" id="2.30.30.60">
    <property type="match status" value="1"/>
</dbReference>
<feature type="region of interest" description="Disordered" evidence="14">
    <location>
        <begin position="500"/>
        <end position="750"/>
    </location>
</feature>
<evidence type="ECO:0000256" key="4">
    <source>
        <dbReference type="ARBA" id="ARBA00022528"/>
    </source>
</evidence>
<evidence type="ECO:0000256" key="6">
    <source>
        <dbReference type="ARBA" id="ARBA00022640"/>
    </source>
</evidence>
<dbReference type="Gramene" id="Manes.12G126300.5.v8.1">
    <property type="protein sequence ID" value="Manes.12G126300.5.v8.1.CDS"/>
    <property type="gene ID" value="Manes.12G126300.v8.1"/>
</dbReference>
<name>A0A251JPK8_MANES</name>
<dbReference type="Pfam" id="PF00924">
    <property type="entry name" value="MS_channel_2nd"/>
    <property type="match status" value="1"/>
</dbReference>
<proteinExistence type="inferred from homology"/>
<feature type="domain" description="Mechanosensitive channel protein 2/3 transmembrane" evidence="18">
    <location>
        <begin position="153"/>
        <end position="282"/>
    </location>
</feature>
<feature type="transmembrane region" description="Helical" evidence="15">
    <location>
        <begin position="153"/>
        <end position="177"/>
    </location>
</feature>
<sequence length="750" mass="82416">MALAGSLRLSYDLGLCKNQRYKKQYKITLSRDKLSLLNSTLSSRASFCQWDPWSIHLSDNLCRPIFPVSYRSNAFRCRSFLVPGQTFHLPGLKSTSMALTRSLKALQSSPAILKLAPAIGVIIFAIWGLGPLVRQSRKLLLNKNDNSWKKSGTYYVMTSYVQPLLLWTGAILVCRVLDPVVLPTEASEVVKQRLLNFVRSLSTVLAFAYCLSSVIQQAQKFFMESNEPSDTRNMGFQFAGKAVYSAVWVAAVSLFMELLGFSTQKWLTAGGLGTVLLTLAGREIFTNFLSSAMIHATRPFIVNEWIQTKIEGYEVSGTVEHVGWWSPTIVRGEDREAVHIPNHKFTVNVVRNLSQKSHWRIKTHLAISHLDVHKINNIIADMRKVLAKNPQVEQQRLHRRVFLDNINPENQALLILISCFVKTSHFEEYLCVKEAILLDLLRVISHHRARLATPIRTVQKIYSDTDLENVPFADSIYSRGGMPSNRPLLLIEPSYRINGEDKAKSQARSGRGVGDQENRGAPRSASDTKTGGSPKSDPKAKETQKSENKVDARTGETPNSHAKDNIQATTASTSDPKIGDKTPVKSTPNSVPKTSNSAEASSSESKAAGLVSNNVPQNKKISNQPKSVSPGRQNSQSDNPSVSLKEAGTDKASGLQQSSQLKQGAERQSVTQPSVSRPALEENLVLGVALQGSKRTLPIDEVMNSHSTSEEAKEMAAAAGRNGAASPTGEKDGKDDCQNQTPPSSTSANQ</sequence>
<dbReference type="GO" id="GO:0009526">
    <property type="term" value="C:plastid envelope"/>
    <property type="evidence" value="ECO:0000318"/>
    <property type="project" value="GO_Central"/>
</dbReference>
<evidence type="ECO:0000256" key="8">
    <source>
        <dbReference type="ARBA" id="ARBA00022946"/>
    </source>
</evidence>
<evidence type="ECO:0000259" key="18">
    <source>
        <dbReference type="Pfam" id="PF25237"/>
    </source>
</evidence>
<organism evidence="19 20">
    <name type="scientific">Manihot esculenta</name>
    <name type="common">Cassava</name>
    <name type="synonym">Jatropha manihot</name>
    <dbReference type="NCBI Taxonomy" id="3983"/>
    <lineage>
        <taxon>Eukaryota</taxon>
        <taxon>Viridiplantae</taxon>
        <taxon>Streptophyta</taxon>
        <taxon>Embryophyta</taxon>
        <taxon>Tracheophyta</taxon>
        <taxon>Spermatophyta</taxon>
        <taxon>Magnoliopsida</taxon>
        <taxon>eudicotyledons</taxon>
        <taxon>Gunneridae</taxon>
        <taxon>Pentapetalae</taxon>
        <taxon>rosids</taxon>
        <taxon>fabids</taxon>
        <taxon>Malpighiales</taxon>
        <taxon>Euphorbiaceae</taxon>
        <taxon>Crotonoideae</taxon>
        <taxon>Manihoteae</taxon>
        <taxon>Manihot</taxon>
    </lineage>
</organism>
<keyword evidence="6" id="KW-0934">Plastid</keyword>
<dbReference type="InterPro" id="IPR006685">
    <property type="entry name" value="MscS_channel_2nd"/>
</dbReference>
<dbReference type="PANTHER" id="PTHR43634">
    <property type="entry name" value="OW CONDUCTANCE MECHANOSENSITIVE CHANNEL"/>
    <property type="match status" value="1"/>
</dbReference>
<keyword evidence="11 15" id="KW-0472">Membrane</keyword>
<keyword evidence="9 15" id="KW-1133">Transmembrane helix</keyword>
<keyword evidence="10" id="KW-0406">Ion transport</keyword>
<dbReference type="Gramene" id="Manes.12G126300.4.v8.1">
    <property type="protein sequence ID" value="Manes.12G126300.4.v8.1.CDS"/>
    <property type="gene ID" value="Manes.12G126300.v8.1"/>
</dbReference>
<dbReference type="OrthoDB" id="1676006at2759"/>
<gene>
    <name evidence="19" type="ORF">MANES_12G126300</name>
</gene>
<dbReference type="InterPro" id="IPR023408">
    <property type="entry name" value="MscS_beta-dom_sf"/>
</dbReference>
<comment type="similarity">
    <text evidence="2">Belongs to the MscS (TC 1.A.23) family.</text>
</comment>
<dbReference type="PANTHER" id="PTHR43634:SF16">
    <property type="entry name" value="MECHANOSENSITIVE ION CHANNEL PROTEIN 2, CHLOROPLASTIC"/>
    <property type="match status" value="1"/>
</dbReference>
<dbReference type="InterPro" id="IPR057483">
    <property type="entry name" value="MSL2/3_TM_dom"/>
</dbReference>
<evidence type="ECO:0000256" key="13">
    <source>
        <dbReference type="ARBA" id="ARBA00058298"/>
    </source>
</evidence>
<dbReference type="SUPFAM" id="SSF50182">
    <property type="entry name" value="Sm-like ribonucleoproteins"/>
    <property type="match status" value="1"/>
</dbReference>
<evidence type="ECO:0008006" key="21">
    <source>
        <dbReference type="Google" id="ProtNLM"/>
    </source>
</evidence>
<dbReference type="Pfam" id="PF25237">
    <property type="entry name" value="MSL2_3"/>
    <property type="match status" value="1"/>
</dbReference>
<comment type="function">
    <text evidence="13">Mechanosensitive channel that opens in response to stretch forces in the membrane lipid bilayer. Controls plastid size, shape, and perhaps division during normal plant development by altering ion flux in response to changes in membrane tension. Acts as a component of the chloroplast division machinery.</text>
</comment>
<evidence type="ECO:0000256" key="7">
    <source>
        <dbReference type="ARBA" id="ARBA00022692"/>
    </source>
</evidence>
<protein>
    <recommendedName>
        <fullName evidence="21">Mechanosensitive ion channel protein</fullName>
    </recommendedName>
</protein>
<evidence type="ECO:0000256" key="1">
    <source>
        <dbReference type="ARBA" id="ARBA00004508"/>
    </source>
</evidence>
<dbReference type="Pfam" id="PF24956">
    <property type="entry name" value="Msl2-3_C"/>
    <property type="match status" value="1"/>
</dbReference>
<feature type="transmembrane region" description="Helical" evidence="15">
    <location>
        <begin position="197"/>
        <end position="218"/>
    </location>
</feature>
<evidence type="ECO:0000256" key="12">
    <source>
        <dbReference type="ARBA" id="ARBA00023303"/>
    </source>
</evidence>
<feature type="transmembrane region" description="Helical" evidence="15">
    <location>
        <begin position="238"/>
        <end position="259"/>
    </location>
</feature>
<feature type="compositionally biased region" description="Low complexity" evidence="14">
    <location>
        <begin position="651"/>
        <end position="663"/>
    </location>
</feature>
<evidence type="ECO:0000256" key="3">
    <source>
        <dbReference type="ARBA" id="ARBA00022448"/>
    </source>
</evidence>
<evidence type="ECO:0000313" key="20">
    <source>
        <dbReference type="Proteomes" id="UP000091857"/>
    </source>
</evidence>
<dbReference type="Gene3D" id="1.10.287.1260">
    <property type="match status" value="1"/>
</dbReference>
<keyword evidence="4" id="KW-0150">Chloroplast</keyword>
<feature type="compositionally biased region" description="Polar residues" evidence="14">
    <location>
        <begin position="738"/>
        <end position="750"/>
    </location>
</feature>
<dbReference type="InterPro" id="IPR045042">
    <property type="entry name" value="YnaI-like"/>
</dbReference>
<comment type="subcellular location">
    <subcellularLocation>
        <location evidence="1">Plastid</location>
        <location evidence="1">Chloroplast membrane</location>
        <topology evidence="1">Multi-pass membrane protein</topology>
    </subcellularLocation>
</comment>
<feature type="domain" description="Mechanosensitive ion channel MscS" evidence="16">
    <location>
        <begin position="284"/>
        <end position="354"/>
    </location>
</feature>
<evidence type="ECO:0000256" key="5">
    <source>
        <dbReference type="ARBA" id="ARBA00022553"/>
    </source>
</evidence>
<keyword evidence="8" id="KW-0809">Transit peptide</keyword>
<accession>A0A251JPK8</accession>
<feature type="compositionally biased region" description="Basic and acidic residues" evidence="14">
    <location>
        <begin position="536"/>
        <end position="554"/>
    </location>
</feature>
<evidence type="ECO:0000313" key="19">
    <source>
        <dbReference type="EMBL" id="OAY35740.1"/>
    </source>
</evidence>
<dbReference type="Gramene" id="Manes.12G126300.2.v8.1">
    <property type="protein sequence ID" value="Manes.12G126300.2.v8.1.CDS"/>
    <property type="gene ID" value="Manes.12G126300.v8.1"/>
</dbReference>
<reference evidence="19 20" key="1">
    <citation type="submission" date="2016-02" db="EMBL/GenBank/DDBJ databases">
        <title>WGS assembly of Manihot esculenta.</title>
        <authorList>
            <person name="Bredeson J.V."/>
            <person name="Prochnik S.E."/>
            <person name="Lyons J.B."/>
            <person name="Schmutz J."/>
            <person name="Grimwood J."/>
            <person name="Vrebalov J."/>
            <person name="Bart R.S."/>
            <person name="Amuge T."/>
            <person name="Ferguson M.E."/>
            <person name="Green R."/>
            <person name="Putnam N."/>
            <person name="Stites J."/>
            <person name="Rounsley S."/>
            <person name="Rokhsar D.S."/>
        </authorList>
    </citation>
    <scope>NUCLEOTIDE SEQUENCE [LARGE SCALE GENOMIC DNA]</scope>
    <source>
        <strain evidence="20">cv. AM560-2</strain>
        <tissue evidence="19">Leaf</tissue>
    </source>
</reference>
<feature type="compositionally biased region" description="Low complexity" evidence="14">
    <location>
        <begin position="595"/>
        <end position="608"/>
    </location>
</feature>
<keyword evidence="3" id="KW-0813">Transport</keyword>
<keyword evidence="7 15" id="KW-0812">Transmembrane</keyword>
<evidence type="ECO:0000259" key="17">
    <source>
        <dbReference type="Pfam" id="PF24956"/>
    </source>
</evidence>